<protein>
    <submittedName>
        <fullName evidence="1">Uncharacterized protein</fullName>
    </submittedName>
</protein>
<organism evidence="1 2">
    <name type="scientific">Noviluteimonas gilva</name>
    <dbReference type="NCBI Taxonomy" id="2682097"/>
    <lineage>
        <taxon>Bacteria</taxon>
        <taxon>Pseudomonadati</taxon>
        <taxon>Pseudomonadota</taxon>
        <taxon>Gammaproteobacteria</taxon>
        <taxon>Lysobacterales</taxon>
        <taxon>Lysobacteraceae</taxon>
        <taxon>Noviluteimonas</taxon>
    </lineage>
</organism>
<dbReference type="Proteomes" id="UP000479692">
    <property type="component" value="Unassembled WGS sequence"/>
</dbReference>
<dbReference type="AlphaFoldDB" id="A0A7C9LW02"/>
<dbReference type="EMBL" id="WOXT01000001">
    <property type="protein sequence ID" value="MUV13125.1"/>
    <property type="molecule type" value="Genomic_DNA"/>
</dbReference>
<reference evidence="1 2" key="1">
    <citation type="submission" date="2019-12" db="EMBL/GenBank/DDBJ databases">
        <authorList>
            <person name="Xu J."/>
        </authorList>
    </citation>
    <scope>NUCLEOTIDE SEQUENCE [LARGE SCALE GENOMIC DNA]</scope>
    <source>
        <strain evidence="1 2">HX-5-24</strain>
    </source>
</reference>
<sequence length="141" mass="15414">MATNETVQLKLAPGTKKGNGWTTVVAPNTQQTYSFKYTGGYKDRGGLKTHVGDGSATINVNLDTDNRYSVSDVTFRDDDTPPQLSRSFTPTTAAITDLNTMQLDADYCVMVLDSTNGSMIPCDPMIANDPKHPVPHRIHQH</sequence>
<keyword evidence="2" id="KW-1185">Reference proteome</keyword>
<proteinExistence type="predicted"/>
<name>A0A7C9LW02_9GAMM</name>
<evidence type="ECO:0000313" key="1">
    <source>
        <dbReference type="EMBL" id="MUV13125.1"/>
    </source>
</evidence>
<accession>A0A7C9LW02</accession>
<evidence type="ECO:0000313" key="2">
    <source>
        <dbReference type="Proteomes" id="UP000479692"/>
    </source>
</evidence>
<gene>
    <name evidence="1" type="ORF">GN331_02785</name>
</gene>
<dbReference type="RefSeq" id="WP_156640122.1">
    <property type="nucleotide sequence ID" value="NZ_WOXT01000001.1"/>
</dbReference>
<comment type="caution">
    <text evidence="1">The sequence shown here is derived from an EMBL/GenBank/DDBJ whole genome shotgun (WGS) entry which is preliminary data.</text>
</comment>